<proteinExistence type="predicted"/>
<organism evidence="2 3">
    <name type="scientific">Methylobacterium crusticola</name>
    <dbReference type="NCBI Taxonomy" id="1697972"/>
    <lineage>
        <taxon>Bacteria</taxon>
        <taxon>Pseudomonadati</taxon>
        <taxon>Pseudomonadota</taxon>
        <taxon>Alphaproteobacteria</taxon>
        <taxon>Hyphomicrobiales</taxon>
        <taxon>Methylobacteriaceae</taxon>
        <taxon>Methylobacterium</taxon>
    </lineage>
</organism>
<reference evidence="2" key="1">
    <citation type="journal article" date="2021" name="Front. Microbiol.">
        <title>Comprehensive Comparative Genomics and Phenotyping of Methylobacterium Species.</title>
        <authorList>
            <person name="Alessa O."/>
            <person name="Ogura Y."/>
            <person name="Fujitani Y."/>
            <person name="Takami H."/>
            <person name="Hayashi T."/>
            <person name="Sahin N."/>
            <person name="Tani A."/>
        </authorList>
    </citation>
    <scope>NUCLEOTIDE SEQUENCE</scope>
    <source>
        <strain evidence="2">KCTC 52305</strain>
    </source>
</reference>
<protein>
    <recommendedName>
        <fullName evidence="1">Helix-turn-helix domain-containing protein</fullName>
    </recommendedName>
</protein>
<name>A0ABQ4R627_9HYPH</name>
<keyword evidence="3" id="KW-1185">Reference proteome</keyword>
<sequence>MDAHLRQDLAWRHPKITYTTTEACDALGIGKTKLFELLSLGQIKAVKVGARLLFTDESLRAFVNSLPEARAA</sequence>
<evidence type="ECO:0000313" key="3">
    <source>
        <dbReference type="Proteomes" id="UP001055167"/>
    </source>
</evidence>
<dbReference type="Pfam" id="PF12728">
    <property type="entry name" value="HTH_17"/>
    <property type="match status" value="1"/>
</dbReference>
<gene>
    <name evidence="2" type="ORF">OPKNFCMD_5460</name>
</gene>
<dbReference type="InterPro" id="IPR041657">
    <property type="entry name" value="HTH_17"/>
</dbReference>
<evidence type="ECO:0000259" key="1">
    <source>
        <dbReference type="Pfam" id="PF12728"/>
    </source>
</evidence>
<dbReference type="EMBL" id="BPQH01000021">
    <property type="protein sequence ID" value="GJD52694.1"/>
    <property type="molecule type" value="Genomic_DNA"/>
</dbReference>
<accession>A0ABQ4R627</accession>
<dbReference type="InterPro" id="IPR010093">
    <property type="entry name" value="SinI_DNA-bd"/>
</dbReference>
<reference evidence="2" key="2">
    <citation type="submission" date="2021-08" db="EMBL/GenBank/DDBJ databases">
        <authorList>
            <person name="Tani A."/>
            <person name="Ola A."/>
            <person name="Ogura Y."/>
            <person name="Katsura K."/>
            <person name="Hayashi T."/>
        </authorList>
    </citation>
    <scope>NUCLEOTIDE SEQUENCE</scope>
    <source>
        <strain evidence="2">KCTC 52305</strain>
    </source>
</reference>
<feature type="domain" description="Helix-turn-helix" evidence="1">
    <location>
        <begin position="18"/>
        <end position="65"/>
    </location>
</feature>
<comment type="caution">
    <text evidence="2">The sequence shown here is derived from an EMBL/GenBank/DDBJ whole genome shotgun (WGS) entry which is preliminary data.</text>
</comment>
<dbReference type="RefSeq" id="WP_128561214.1">
    <property type="nucleotide sequence ID" value="NZ_BPQH01000021.1"/>
</dbReference>
<dbReference type="Proteomes" id="UP001055167">
    <property type="component" value="Unassembled WGS sequence"/>
</dbReference>
<evidence type="ECO:0000313" key="2">
    <source>
        <dbReference type="EMBL" id="GJD52694.1"/>
    </source>
</evidence>
<dbReference type="NCBIfam" id="TIGR01764">
    <property type="entry name" value="excise"/>
    <property type="match status" value="1"/>
</dbReference>